<protein>
    <submittedName>
        <fullName evidence="2">Uncharacterized protein</fullName>
    </submittedName>
</protein>
<accession>A0A1I7EIW4</accession>
<evidence type="ECO:0000256" key="1">
    <source>
        <dbReference type="SAM" id="Phobius"/>
    </source>
</evidence>
<reference evidence="2 3" key="1">
    <citation type="submission" date="2016-10" db="EMBL/GenBank/DDBJ databases">
        <authorList>
            <person name="de Groot N.N."/>
        </authorList>
    </citation>
    <scope>NUCLEOTIDE SEQUENCE [LARGE SCALE GENOMIC DNA]</scope>
    <source>
        <strain evidence="2 3">LMG 27731</strain>
    </source>
</reference>
<dbReference type="EMBL" id="FPBH01000023">
    <property type="protein sequence ID" value="SFU23881.1"/>
    <property type="molecule type" value="Genomic_DNA"/>
</dbReference>
<keyword evidence="1" id="KW-0812">Transmembrane</keyword>
<dbReference type="AlphaFoldDB" id="A0A1I7EIW4"/>
<evidence type="ECO:0000313" key="3">
    <source>
        <dbReference type="Proteomes" id="UP000198844"/>
    </source>
</evidence>
<feature type="transmembrane region" description="Helical" evidence="1">
    <location>
        <begin position="25"/>
        <end position="47"/>
    </location>
</feature>
<organism evidence="2 3">
    <name type="scientific">Paraburkholderia aspalathi</name>
    <dbReference type="NCBI Taxonomy" id="1324617"/>
    <lineage>
        <taxon>Bacteria</taxon>
        <taxon>Pseudomonadati</taxon>
        <taxon>Pseudomonadota</taxon>
        <taxon>Betaproteobacteria</taxon>
        <taxon>Burkholderiales</taxon>
        <taxon>Burkholderiaceae</taxon>
        <taxon>Paraburkholderia</taxon>
    </lineage>
</organism>
<proteinExistence type="predicted"/>
<gene>
    <name evidence="2" type="ORF">SAMN05192563_1023113</name>
</gene>
<keyword evidence="1" id="KW-0472">Membrane</keyword>
<evidence type="ECO:0000313" key="2">
    <source>
        <dbReference type="EMBL" id="SFU23881.1"/>
    </source>
</evidence>
<dbReference type="Proteomes" id="UP000198844">
    <property type="component" value="Unassembled WGS sequence"/>
</dbReference>
<name>A0A1I7EIW4_9BURK</name>
<sequence>MGANPVQYCTYVVEICATLSDWKDWVSIAGTISALGIGIVGLVKVFYEIPRLRAQKQKEIDERDRASLLKRTEFFLGQHRRLFDTPDLFEVLCLIDSVEMDKLALPGMWDKKRKLLTFFEEMALLVNNQMIDADVADYMFSYYVTTAWSNDYFREGIDPSEEHWGLLFDYMKQAERRRGAASCPAPEKMKL</sequence>
<keyword evidence="1" id="KW-1133">Transmembrane helix</keyword>